<dbReference type="Gene3D" id="3.40.50.2300">
    <property type="match status" value="2"/>
</dbReference>
<dbReference type="RefSeq" id="WP_270027766.1">
    <property type="nucleotide sequence ID" value="NZ_JAPDDP010000052.1"/>
</dbReference>
<dbReference type="InterPro" id="IPR028082">
    <property type="entry name" value="Peripla_BP_I"/>
</dbReference>
<dbReference type="InterPro" id="IPR051010">
    <property type="entry name" value="BCAA_transport"/>
</dbReference>
<dbReference type="SUPFAM" id="SSF53822">
    <property type="entry name" value="Periplasmic binding protein-like I"/>
    <property type="match status" value="1"/>
</dbReference>
<evidence type="ECO:0000313" key="6">
    <source>
        <dbReference type="Proteomes" id="UP001147653"/>
    </source>
</evidence>
<evidence type="ECO:0000256" key="3">
    <source>
        <dbReference type="SAM" id="SignalP"/>
    </source>
</evidence>
<proteinExistence type="inferred from homology"/>
<name>A0A9X3NC97_9ACTN</name>
<evidence type="ECO:0000256" key="2">
    <source>
        <dbReference type="ARBA" id="ARBA00022729"/>
    </source>
</evidence>
<keyword evidence="2 3" id="KW-0732">Signal</keyword>
<protein>
    <submittedName>
        <fullName evidence="5">ABC transporter substrate-binding protein</fullName>
    </submittedName>
</protein>
<organism evidence="5 6">
    <name type="scientific">Solirubrobacter phytolaccae</name>
    <dbReference type="NCBI Taxonomy" id="1404360"/>
    <lineage>
        <taxon>Bacteria</taxon>
        <taxon>Bacillati</taxon>
        <taxon>Actinomycetota</taxon>
        <taxon>Thermoleophilia</taxon>
        <taxon>Solirubrobacterales</taxon>
        <taxon>Solirubrobacteraceae</taxon>
        <taxon>Solirubrobacter</taxon>
    </lineage>
</organism>
<dbReference type="EMBL" id="JAPDDP010000052">
    <property type="protein sequence ID" value="MDA0183376.1"/>
    <property type="molecule type" value="Genomic_DNA"/>
</dbReference>
<feature type="domain" description="Leucine-binding protein" evidence="4">
    <location>
        <begin position="41"/>
        <end position="337"/>
    </location>
</feature>
<dbReference type="PANTHER" id="PTHR30483">
    <property type="entry name" value="LEUCINE-SPECIFIC-BINDING PROTEIN"/>
    <property type="match status" value="1"/>
</dbReference>
<gene>
    <name evidence="5" type="ORF">OJ997_23905</name>
</gene>
<dbReference type="AlphaFoldDB" id="A0A9X3NC97"/>
<sequence length="408" mass="43033">MGRFSLVIPLLALALASGCGQDGAAVPIVVSAPISTEPWIAASIEKGARLAVEEINDEGGLVVGLEGRRHPLELVVLDNASSPAQALANAREAVSRGAATLITDGTGATAIADVTDRARLTTFIVFEGGAGLIDAARHPSVFRLAPADAIMTRRLADYIANAGPKVALLTDDSSYGEQGRAALKEALAIDQVEVVSDQVIPRRATGLAPQILQARRAGADRVVVWARAANVATVLEDVATAGWDVPVLSGQTGEDPLIRQRLAAHPERLARLRFVSSRITAEVGPKPFNAFRERYESLLGADKVGVQQDGRDVIQPPDWAMYPYDAIKLVQEAAGQSTGLGAPLLETINDGAKIIGANGDQRGYNADYHEGVSPTDMYLARFEGFVFVPVSDDPLSGALPRVEQLAGK</sequence>
<comment type="similarity">
    <text evidence="1">Belongs to the leucine-binding protein family.</text>
</comment>
<dbReference type="PANTHER" id="PTHR30483:SF6">
    <property type="entry name" value="PERIPLASMIC BINDING PROTEIN OF ABC TRANSPORTER FOR NATURAL AMINO ACIDS"/>
    <property type="match status" value="1"/>
</dbReference>
<feature type="signal peptide" evidence="3">
    <location>
        <begin position="1"/>
        <end position="24"/>
    </location>
</feature>
<dbReference type="PROSITE" id="PS51257">
    <property type="entry name" value="PROKAR_LIPOPROTEIN"/>
    <property type="match status" value="1"/>
</dbReference>
<dbReference type="Pfam" id="PF13458">
    <property type="entry name" value="Peripla_BP_6"/>
    <property type="match status" value="1"/>
</dbReference>
<dbReference type="InterPro" id="IPR028081">
    <property type="entry name" value="Leu-bd"/>
</dbReference>
<dbReference type="Proteomes" id="UP001147653">
    <property type="component" value="Unassembled WGS sequence"/>
</dbReference>
<keyword evidence="6" id="KW-1185">Reference proteome</keyword>
<comment type="caution">
    <text evidence="5">The sequence shown here is derived from an EMBL/GenBank/DDBJ whole genome shotgun (WGS) entry which is preliminary data.</text>
</comment>
<evidence type="ECO:0000256" key="1">
    <source>
        <dbReference type="ARBA" id="ARBA00010062"/>
    </source>
</evidence>
<feature type="chain" id="PRO_5040754686" evidence="3">
    <location>
        <begin position="25"/>
        <end position="408"/>
    </location>
</feature>
<evidence type="ECO:0000259" key="4">
    <source>
        <dbReference type="Pfam" id="PF13458"/>
    </source>
</evidence>
<reference evidence="5" key="1">
    <citation type="submission" date="2022-10" db="EMBL/GenBank/DDBJ databases">
        <title>The WGS of Solirubrobacter phytolaccae KCTC 29190.</title>
        <authorList>
            <person name="Jiang Z."/>
        </authorList>
    </citation>
    <scope>NUCLEOTIDE SEQUENCE</scope>
    <source>
        <strain evidence="5">KCTC 29190</strain>
    </source>
</reference>
<evidence type="ECO:0000313" key="5">
    <source>
        <dbReference type="EMBL" id="MDA0183376.1"/>
    </source>
</evidence>
<accession>A0A9X3NC97</accession>